<evidence type="ECO:0000256" key="4">
    <source>
        <dbReference type="ARBA" id="ARBA00022837"/>
    </source>
</evidence>
<dbReference type="Gene3D" id="3.30.1120.10">
    <property type="match status" value="1"/>
</dbReference>
<keyword evidence="7" id="KW-1185">Reference proteome</keyword>
<keyword evidence="4" id="KW-0106">Calcium</keyword>
<dbReference type="PROSITE" id="PS00523">
    <property type="entry name" value="SULFATASE_1"/>
    <property type="match status" value="1"/>
</dbReference>
<reference evidence="6" key="1">
    <citation type="submission" date="2021-01" db="EMBL/GenBank/DDBJ databases">
        <title>Modified the classification status of verrucomicrobia.</title>
        <authorList>
            <person name="Feng X."/>
        </authorList>
    </citation>
    <scope>NUCLEOTIDE SEQUENCE</scope>
    <source>
        <strain evidence="6">KCTC 13126</strain>
    </source>
</reference>
<dbReference type="Gene3D" id="3.40.720.10">
    <property type="entry name" value="Alkaline Phosphatase, subunit A"/>
    <property type="match status" value="1"/>
</dbReference>
<dbReference type="InterPro" id="IPR050738">
    <property type="entry name" value="Sulfatase"/>
</dbReference>
<proteinExistence type="inferred from homology"/>
<dbReference type="PANTHER" id="PTHR42693:SF53">
    <property type="entry name" value="ENDO-4-O-SULFATASE"/>
    <property type="match status" value="1"/>
</dbReference>
<comment type="similarity">
    <text evidence="1">Belongs to the sulfatase family.</text>
</comment>
<dbReference type="InterPro" id="IPR024607">
    <property type="entry name" value="Sulfatase_CS"/>
</dbReference>
<evidence type="ECO:0000313" key="7">
    <source>
        <dbReference type="Proteomes" id="UP000617628"/>
    </source>
</evidence>
<keyword evidence="3" id="KW-0378">Hydrolase</keyword>
<dbReference type="GO" id="GO:0046872">
    <property type="term" value="F:metal ion binding"/>
    <property type="evidence" value="ECO:0007669"/>
    <property type="project" value="UniProtKB-KW"/>
</dbReference>
<evidence type="ECO:0000256" key="1">
    <source>
        <dbReference type="ARBA" id="ARBA00008779"/>
    </source>
</evidence>
<dbReference type="EMBL" id="JAENIL010000005">
    <property type="protein sequence ID" value="MBK1875922.1"/>
    <property type="molecule type" value="Genomic_DNA"/>
</dbReference>
<gene>
    <name evidence="6" type="ORF">JIN87_03520</name>
</gene>
<dbReference type="Pfam" id="PF00884">
    <property type="entry name" value="Sulfatase"/>
    <property type="match status" value="1"/>
</dbReference>
<evidence type="ECO:0000313" key="6">
    <source>
        <dbReference type="EMBL" id="MBK1875922.1"/>
    </source>
</evidence>
<evidence type="ECO:0000256" key="3">
    <source>
        <dbReference type="ARBA" id="ARBA00022801"/>
    </source>
</evidence>
<dbReference type="AlphaFoldDB" id="A0A934RWZ2"/>
<keyword evidence="2" id="KW-0479">Metal-binding</keyword>
<dbReference type="SUPFAM" id="SSF53649">
    <property type="entry name" value="Alkaline phosphatase-like"/>
    <property type="match status" value="1"/>
</dbReference>
<sequence length="601" mass="68843">MLPEKQPNVIIVMTDDQGYANLSCMGHPILKTPHVDQLFAESVRLADYHVDPTCAPTRAAMMTGRYSDRTGVWHTVLGRHQMRLRETTMAEVFKDSGYRTGIFGKWHLGDLFPFRPQDRGFDETLIHSGGGVGQGPDYWGNDYFDDTYQVNGEWKQFKGFCTDVFFDQSLDFMQGCIEDEQPFLTWVTTNAPHGPFYAPERNFERFRGYEHEGERLEDETAGYYGMIENIDENLGKLVAFLKEQGVYDDTILVFTSDNGPVTEQGIQIYNAQLRGGKCEVWDGGHLVPFFMSWPNGGLSGGRDVAPATAHFDLLPTLIELCGLKDPQVEFDGKSLVPLLRDSEEEWEPRSFVVESQRVYHPEKYRLFAVVEDGWRLVGQEELYDIEKDRGQRNDVSRSYPERVVSMKATYEAFWEDVSKDHHIVSLPVVGRAEANPVCLQSHDWTSEGFWNQPHILRPFDQEETPIGKWVMDVAESGWYQISFRRWPAEADEAIVDAYVGQAADVCEARLRFRDEELKSEILPDTLEVTFRIRIDQGEFELDAIFCDRSGESVISPFYAYVCREDGREMDGWQTREGLGLPQAEWPVVHGRDPSVESTFAR</sequence>
<feature type="domain" description="Sulfatase N-terminal" evidence="5">
    <location>
        <begin position="7"/>
        <end position="322"/>
    </location>
</feature>
<dbReference type="CDD" id="cd16146">
    <property type="entry name" value="ARS_like"/>
    <property type="match status" value="1"/>
</dbReference>
<dbReference type="FunFam" id="3.40.720.10:FF:000070">
    <property type="entry name" value="Arylsulfatase A"/>
    <property type="match status" value="1"/>
</dbReference>
<name>A0A934RWZ2_9BACT</name>
<dbReference type="InterPro" id="IPR017850">
    <property type="entry name" value="Alkaline_phosphatase_core_sf"/>
</dbReference>
<protein>
    <submittedName>
        <fullName evidence="6">Arylsulfatase</fullName>
    </submittedName>
</protein>
<dbReference type="PANTHER" id="PTHR42693">
    <property type="entry name" value="ARYLSULFATASE FAMILY MEMBER"/>
    <property type="match status" value="1"/>
</dbReference>
<dbReference type="Proteomes" id="UP000617628">
    <property type="component" value="Unassembled WGS sequence"/>
</dbReference>
<evidence type="ECO:0000256" key="2">
    <source>
        <dbReference type="ARBA" id="ARBA00022723"/>
    </source>
</evidence>
<dbReference type="GO" id="GO:0004065">
    <property type="term" value="F:arylsulfatase activity"/>
    <property type="evidence" value="ECO:0007669"/>
    <property type="project" value="TreeGrafter"/>
</dbReference>
<dbReference type="InterPro" id="IPR000917">
    <property type="entry name" value="Sulfatase_N"/>
</dbReference>
<accession>A0A934RWZ2</accession>
<evidence type="ECO:0000259" key="5">
    <source>
        <dbReference type="Pfam" id="PF00884"/>
    </source>
</evidence>
<dbReference type="RefSeq" id="WP_200354139.1">
    <property type="nucleotide sequence ID" value="NZ_JAENIL010000005.1"/>
</dbReference>
<comment type="caution">
    <text evidence="6">The sequence shown here is derived from an EMBL/GenBank/DDBJ whole genome shotgun (WGS) entry which is preliminary data.</text>
</comment>
<organism evidence="6 7">
    <name type="scientific">Pelagicoccus mobilis</name>
    <dbReference type="NCBI Taxonomy" id="415221"/>
    <lineage>
        <taxon>Bacteria</taxon>
        <taxon>Pseudomonadati</taxon>
        <taxon>Verrucomicrobiota</taxon>
        <taxon>Opitutia</taxon>
        <taxon>Puniceicoccales</taxon>
        <taxon>Pelagicoccaceae</taxon>
        <taxon>Pelagicoccus</taxon>
    </lineage>
</organism>